<feature type="domain" description="DALR anticodon binding" evidence="1">
    <location>
        <begin position="563"/>
        <end position="702"/>
    </location>
</feature>
<dbReference type="AlphaFoldDB" id="A0AAW0XHX2"/>
<dbReference type="InterPro" id="IPR037380">
    <property type="entry name" value="DALRD3"/>
</dbReference>
<accession>A0AAW0XHX2</accession>
<dbReference type="SUPFAM" id="SSF47323">
    <property type="entry name" value="Anticodon-binding domain of a subclass of class I aminoacyl-tRNA synthetases"/>
    <property type="match status" value="1"/>
</dbReference>
<organism evidence="2 3">
    <name type="scientific">Cherax quadricarinatus</name>
    <name type="common">Australian red claw crayfish</name>
    <dbReference type="NCBI Taxonomy" id="27406"/>
    <lineage>
        <taxon>Eukaryota</taxon>
        <taxon>Metazoa</taxon>
        <taxon>Ecdysozoa</taxon>
        <taxon>Arthropoda</taxon>
        <taxon>Crustacea</taxon>
        <taxon>Multicrustacea</taxon>
        <taxon>Malacostraca</taxon>
        <taxon>Eumalacostraca</taxon>
        <taxon>Eucarida</taxon>
        <taxon>Decapoda</taxon>
        <taxon>Pleocyemata</taxon>
        <taxon>Astacidea</taxon>
        <taxon>Parastacoidea</taxon>
        <taxon>Parastacidae</taxon>
        <taxon>Cherax</taxon>
    </lineage>
</organism>
<reference evidence="2 3" key="1">
    <citation type="journal article" date="2024" name="BMC Genomics">
        <title>Genome assembly of redclaw crayfish (Cherax quadricarinatus) provides insights into its immune adaptation and hypoxia tolerance.</title>
        <authorList>
            <person name="Liu Z."/>
            <person name="Zheng J."/>
            <person name="Li H."/>
            <person name="Fang K."/>
            <person name="Wang S."/>
            <person name="He J."/>
            <person name="Zhou D."/>
            <person name="Weng S."/>
            <person name="Chi M."/>
            <person name="Gu Z."/>
            <person name="He J."/>
            <person name="Li F."/>
            <person name="Wang M."/>
        </authorList>
    </citation>
    <scope>NUCLEOTIDE SEQUENCE [LARGE SCALE GENOMIC DNA]</scope>
    <source>
        <strain evidence="2">ZL_2023a</strain>
    </source>
</reference>
<dbReference type="Proteomes" id="UP001445076">
    <property type="component" value="Unassembled WGS sequence"/>
</dbReference>
<proteinExistence type="predicted"/>
<evidence type="ECO:0000313" key="3">
    <source>
        <dbReference type="Proteomes" id="UP001445076"/>
    </source>
</evidence>
<evidence type="ECO:0000313" key="2">
    <source>
        <dbReference type="EMBL" id="KAK8739255.1"/>
    </source>
</evidence>
<comment type="caution">
    <text evidence="2">The sequence shown here is derived from an EMBL/GenBank/DDBJ whole genome shotgun (WGS) entry which is preliminary data.</text>
</comment>
<dbReference type="PANTHER" id="PTHR16043">
    <property type="entry name" value="DALRD3 PROTEIN"/>
    <property type="match status" value="1"/>
</dbReference>
<keyword evidence="3" id="KW-1185">Reference proteome</keyword>
<gene>
    <name evidence="2" type="ORF">OTU49_003547</name>
</gene>
<dbReference type="EMBL" id="JARKIK010000037">
    <property type="protein sequence ID" value="KAK8739255.1"/>
    <property type="molecule type" value="Genomic_DNA"/>
</dbReference>
<dbReference type="Pfam" id="PF05746">
    <property type="entry name" value="DALR_1"/>
    <property type="match status" value="1"/>
</dbReference>
<dbReference type="GO" id="GO:0106217">
    <property type="term" value="P:tRNA C3-cytosine methylation"/>
    <property type="evidence" value="ECO:0007669"/>
    <property type="project" value="TreeGrafter"/>
</dbReference>
<dbReference type="PANTHER" id="PTHR16043:SF1">
    <property type="entry name" value="DALR ANTICODON-BINDING DOMAIN-CONTAINING PROTEIN 3"/>
    <property type="match status" value="1"/>
</dbReference>
<dbReference type="GO" id="GO:0004814">
    <property type="term" value="F:arginine-tRNA ligase activity"/>
    <property type="evidence" value="ECO:0007669"/>
    <property type="project" value="InterPro"/>
</dbReference>
<dbReference type="GO" id="GO:0006420">
    <property type="term" value="P:arginyl-tRNA aminoacylation"/>
    <property type="evidence" value="ECO:0007669"/>
    <property type="project" value="InterPro"/>
</dbReference>
<evidence type="ECO:0000259" key="1">
    <source>
        <dbReference type="SMART" id="SM00836"/>
    </source>
</evidence>
<dbReference type="Gene3D" id="1.10.730.10">
    <property type="entry name" value="Isoleucyl-tRNA Synthetase, Domain 1"/>
    <property type="match status" value="1"/>
</dbReference>
<protein>
    <recommendedName>
        <fullName evidence="1">DALR anticodon binding domain-containing protein</fullName>
    </recommendedName>
</protein>
<dbReference type="InterPro" id="IPR009080">
    <property type="entry name" value="tRNAsynth_Ia_anticodon-bd"/>
</dbReference>
<sequence>MNWKTGILAAFGEGFLTSVLEKKPDEIQFSVFLEVAKRANHEHCVPADFVIPLKSHKLLQVIPLSSALGAFLRNPSEDKLKPIKKSLKSCVFPIESVWKTNDLLCINVKRKKIVADLMREITIAGLNYGASKLLEKVSVELEDNVTFTNEQQEKMKKIRGFELITHMINMVTFNGGDVVLKEGGLMRETYPNVAKGDFTWFNKDTELQKQPCKEKDDSYELVLMKDEKLWTETVEYLLDAQPSPHKEQSSVASGEKVEKLELPALVDDHLDIELNDAKKCCEMRSLDDIFEDEPVPQLVRLSSAGGVLNEELNSCSEINAKLGDCLSFVANEMGLSANDEQKPTKFAGNECEFEEGYSGTKKKTYKHYYLLKHNMEDERRNIQNYGDQCYSDISSKKINLVDKGKIETKESNTENTNNANCKKLDKNTVKDKERQEKELCPEKDHLSQQCSKNDNNTIHLVFMEDSAGRENIPGSYQYKPIVHMKTGKPWNGSAEDYCKILVEELRRAAELKHGDVSSPKWSKFLEEQAWRCMTLQILSVSHSSCVKVELDGCTQNTKEWAFVLYNYARLSMIFESFEEYVRKGCVSPLPSPDDLDFSLLRHDEEWSLVWVYILRWPEIVEEMALAILNGSGKVKTAAVARFLHSLSHRFSAYYSRYHVLVSEPLPHLMPLMYARLHLLRAIHIVMKICFNVLGIDSPPTFM</sequence>
<dbReference type="SMART" id="SM00836">
    <property type="entry name" value="DALR_1"/>
    <property type="match status" value="1"/>
</dbReference>
<dbReference type="InterPro" id="IPR008909">
    <property type="entry name" value="DALR_anticod-bd"/>
</dbReference>
<dbReference type="GO" id="GO:0005524">
    <property type="term" value="F:ATP binding"/>
    <property type="evidence" value="ECO:0007669"/>
    <property type="project" value="InterPro"/>
</dbReference>
<name>A0AAW0XHX2_CHEQU</name>
<dbReference type="GO" id="GO:0000049">
    <property type="term" value="F:tRNA binding"/>
    <property type="evidence" value="ECO:0007669"/>
    <property type="project" value="TreeGrafter"/>
</dbReference>